<dbReference type="InParanoid" id="A0A2K1XVX6"/>
<dbReference type="InterPro" id="IPR054481">
    <property type="entry name" value="GWD1_pHisD"/>
</dbReference>
<evidence type="ECO:0000256" key="8">
    <source>
        <dbReference type="ARBA" id="ARBA00022840"/>
    </source>
</evidence>
<dbReference type="EMBL" id="CM009303">
    <property type="protein sequence ID" value="PNT04945.1"/>
    <property type="molecule type" value="Genomic_DNA"/>
</dbReference>
<dbReference type="ExpressionAtlas" id="A0A2K1XVX6">
    <property type="expression patterns" value="baseline and differential"/>
</dbReference>
<dbReference type="Gene3D" id="3.30.470.20">
    <property type="entry name" value="ATP-grasp fold, B domain"/>
    <property type="match status" value="1"/>
</dbReference>
<evidence type="ECO:0000313" key="12">
    <source>
        <dbReference type="EMBL" id="PNT04945.1"/>
    </source>
</evidence>
<dbReference type="GO" id="GO:0051752">
    <property type="term" value="F:phosphoglucan, water dikinase activity"/>
    <property type="evidence" value="ECO:0000318"/>
    <property type="project" value="GO_Central"/>
</dbReference>
<keyword evidence="7" id="KW-0418">Kinase</keyword>
<evidence type="ECO:0000256" key="2">
    <source>
        <dbReference type="ARBA" id="ARBA00007837"/>
    </source>
</evidence>
<dbReference type="PANTHER" id="PTHR47453">
    <property type="entry name" value="PHOSPHOGLUCAN, WATER DIKINASE, CHLOROPLASTIC"/>
    <property type="match status" value="1"/>
</dbReference>
<evidence type="ECO:0000256" key="10">
    <source>
        <dbReference type="ARBA" id="ARBA00023277"/>
    </source>
</evidence>
<evidence type="ECO:0000256" key="3">
    <source>
        <dbReference type="ARBA" id="ARBA00011738"/>
    </source>
</evidence>
<dbReference type="InterPro" id="IPR002044">
    <property type="entry name" value="CBM20"/>
</dbReference>
<dbReference type="Pfam" id="PF00686">
    <property type="entry name" value="CBM_20"/>
    <property type="match status" value="1"/>
</dbReference>
<dbReference type="Pfam" id="PF22973">
    <property type="entry name" value="GWD1_pHisD"/>
    <property type="match status" value="1"/>
</dbReference>
<dbReference type="PANTHER" id="PTHR47453:SF1">
    <property type="entry name" value="PHOSPHOGLUCAN, WATER DIKINASE, CHLOROPLASTIC"/>
    <property type="match status" value="1"/>
</dbReference>
<comment type="subunit">
    <text evidence="3">Homodimer.</text>
</comment>
<dbReference type="GO" id="GO:2001070">
    <property type="term" value="F:starch binding"/>
    <property type="evidence" value="ECO:0007669"/>
    <property type="project" value="InterPro"/>
</dbReference>
<evidence type="ECO:0000313" key="13">
    <source>
        <dbReference type="Proteomes" id="UP000006729"/>
    </source>
</evidence>
<keyword evidence="9" id="KW-0460">Magnesium</keyword>
<feature type="domain" description="CBM20" evidence="11">
    <location>
        <begin position="65"/>
        <end position="165"/>
    </location>
</feature>
<name>A0A2K1XVX6_POPTR</name>
<evidence type="ECO:0000256" key="6">
    <source>
        <dbReference type="ARBA" id="ARBA00022741"/>
    </source>
</evidence>
<evidence type="ECO:0000256" key="4">
    <source>
        <dbReference type="ARBA" id="ARBA00022679"/>
    </source>
</evidence>
<dbReference type="PROSITE" id="PS51166">
    <property type="entry name" value="CBM20"/>
    <property type="match status" value="1"/>
</dbReference>
<dbReference type="InterPro" id="IPR013783">
    <property type="entry name" value="Ig-like_fold"/>
</dbReference>
<evidence type="ECO:0000256" key="5">
    <source>
        <dbReference type="ARBA" id="ARBA00022723"/>
    </source>
</evidence>
<dbReference type="InterPro" id="IPR013815">
    <property type="entry name" value="ATP_grasp_subdomain_1"/>
</dbReference>
<dbReference type="Proteomes" id="UP000006729">
    <property type="component" value="Chromosome 14"/>
</dbReference>
<gene>
    <name evidence="12" type="ORF">POPTR_014G147900</name>
</gene>
<dbReference type="FunCoup" id="A0A2K1XVX6">
    <property type="interactions" value="777"/>
</dbReference>
<comment type="similarity">
    <text evidence="2">Belongs to the PEP-utilizing enzyme family.</text>
</comment>
<dbReference type="GO" id="GO:0005524">
    <property type="term" value="F:ATP binding"/>
    <property type="evidence" value="ECO:0007669"/>
    <property type="project" value="UniProtKB-KW"/>
</dbReference>
<keyword evidence="6" id="KW-0547">Nucleotide-binding</keyword>
<sequence>MDSLRLLHFVTPTPTRRNQFHHSHSHHKLARPPGLRATTTFFNPRISIPIRGRIVCAVSSTQTREEERATKKSMLNVRIDHQVEFGENIVIVGSSKEMGSWKKKVPMKWTENGWVCKLELKGGEVVEFKFAIASKDNSLVWESGDNRALKLPREGSFAIVCRWGATGEAINFSPLELEQNGEEAEDVGENGSAGADITLEAGTSPFVGQWQGKAASFMRSNDHGNRGSERRWDTSGLQGSVLKLVEGDLNARNWRRKLEVVCELLVGSLQSKDRLEALIYSAIYLKWINTGQVPCFEDGGHHRPNRHAEISRLIFQELEQVSSRRDTSAQEVLVIRKIHPCLPSFKAEFTASVPLTRIRDIAHRGDIPHDLKQEIKHTIQNKLHRNAGPEDLVATEAMLARITKNPGEYSEAFVEQFKIFHHELKDFFNAGSLAEQLVSIRESLDERGCSALTLFMDCKKNLDSAEKSRTIFELIKTMQSLNALRDIIVKGLESGIGNDASDAAIAMRQKWRLCEIGLEDYSFVLLSRFLNALEAMGGAKWLADNVESKNISSWSDPLGALIVGVHQLALSGWKPEECEAIGAELLAWKEKGLLEKEGSEDGKIIWVLRLKATLDRARRLTEEYSEALLQTFPERVQMLGKALGIPENSIRTYTEAEIRAGVIFQVSKLCTLLLKAVRSTLGSHGWDILVPGAASGTLVQVESIVPGSLPSTIEGPIVLVVNKADGDEEVTAAGSNIVGIILLQELPHLSHLGVRARQERVVFVTCEDDDKVADMRKLTGKKVRLEASLTGVNLTLSSSDDIVPEDLSGNGSATVEPPGPHDPFLSAVKAHSNKGVSAGGLILLADADAQTSGAKAAACGRLASLTAASKKVSSDQGVLASFEVPKSMVIPFGSMELALEHSKSMDTFMSFLEQIETARLDGGELDKLCFKLQELISSLQLPKDTIDGIGRMFPDNARLIVRSSANVEDLAGMSAAGLYESIPNVSPSNPTAFANAVSQVWASLYTRRAVLSRRAAGVPQKDATMAVLVQEMLSPDLSFVLHTLSPTDRDQNSVEAEIAPGLGETLASGTRGTPWRLSCGKFDGHVRTLAFANFSEEMLVSGAGPADGDVTRLTVDYSKKPLTVDPIFRHQLGQRLCSVGFFLEREFGSPQDVEGCVVGKDIYVVQTRPQP</sequence>
<dbReference type="SUPFAM" id="SSF49452">
    <property type="entry name" value="Starch-binding domain-like"/>
    <property type="match status" value="1"/>
</dbReference>
<comment type="cofactor">
    <cofactor evidence="1">
        <name>Mg(2+)</name>
        <dbReference type="ChEBI" id="CHEBI:18420"/>
    </cofactor>
</comment>
<proteinExistence type="inferred from homology"/>
<dbReference type="GO" id="GO:0046872">
    <property type="term" value="F:metal ion binding"/>
    <property type="evidence" value="ECO:0007669"/>
    <property type="project" value="UniProtKB-KW"/>
</dbReference>
<organism evidence="12 13">
    <name type="scientific">Populus trichocarpa</name>
    <name type="common">Western balsam poplar</name>
    <name type="synonym">Populus balsamifera subsp. trichocarpa</name>
    <dbReference type="NCBI Taxonomy" id="3694"/>
    <lineage>
        <taxon>Eukaryota</taxon>
        <taxon>Viridiplantae</taxon>
        <taxon>Streptophyta</taxon>
        <taxon>Embryophyta</taxon>
        <taxon>Tracheophyta</taxon>
        <taxon>Spermatophyta</taxon>
        <taxon>Magnoliopsida</taxon>
        <taxon>eudicotyledons</taxon>
        <taxon>Gunneridae</taxon>
        <taxon>Pentapetalae</taxon>
        <taxon>rosids</taxon>
        <taxon>fabids</taxon>
        <taxon>Malpighiales</taxon>
        <taxon>Salicaceae</taxon>
        <taxon>Saliceae</taxon>
        <taxon>Populus</taxon>
    </lineage>
</organism>
<protein>
    <recommendedName>
        <fullName evidence="11">CBM20 domain-containing protein</fullName>
    </recommendedName>
</protein>
<dbReference type="STRING" id="3694.A0A2K1XVX6"/>
<reference evidence="12 13" key="1">
    <citation type="journal article" date="2006" name="Science">
        <title>The genome of black cottonwood, Populus trichocarpa (Torr. &amp; Gray).</title>
        <authorList>
            <person name="Tuskan G.A."/>
            <person name="Difazio S."/>
            <person name="Jansson S."/>
            <person name="Bohlmann J."/>
            <person name="Grigoriev I."/>
            <person name="Hellsten U."/>
            <person name="Putnam N."/>
            <person name="Ralph S."/>
            <person name="Rombauts S."/>
            <person name="Salamov A."/>
            <person name="Schein J."/>
            <person name="Sterck L."/>
            <person name="Aerts A."/>
            <person name="Bhalerao R.R."/>
            <person name="Bhalerao R.P."/>
            <person name="Blaudez D."/>
            <person name="Boerjan W."/>
            <person name="Brun A."/>
            <person name="Brunner A."/>
            <person name="Busov V."/>
            <person name="Campbell M."/>
            <person name="Carlson J."/>
            <person name="Chalot M."/>
            <person name="Chapman J."/>
            <person name="Chen G.L."/>
            <person name="Cooper D."/>
            <person name="Coutinho P.M."/>
            <person name="Couturier J."/>
            <person name="Covert S."/>
            <person name="Cronk Q."/>
            <person name="Cunningham R."/>
            <person name="Davis J."/>
            <person name="Degroeve S."/>
            <person name="Dejardin A."/>
            <person name="Depamphilis C."/>
            <person name="Detter J."/>
            <person name="Dirks B."/>
            <person name="Dubchak I."/>
            <person name="Duplessis S."/>
            <person name="Ehlting J."/>
            <person name="Ellis B."/>
            <person name="Gendler K."/>
            <person name="Goodstein D."/>
            <person name="Gribskov M."/>
            <person name="Grimwood J."/>
            <person name="Groover A."/>
            <person name="Gunter L."/>
            <person name="Hamberger B."/>
            <person name="Heinze B."/>
            <person name="Helariutta Y."/>
            <person name="Henrissat B."/>
            <person name="Holligan D."/>
            <person name="Holt R."/>
            <person name="Huang W."/>
            <person name="Islam-Faridi N."/>
            <person name="Jones S."/>
            <person name="Jones-Rhoades M."/>
            <person name="Jorgensen R."/>
            <person name="Joshi C."/>
            <person name="Kangasjarvi J."/>
            <person name="Karlsson J."/>
            <person name="Kelleher C."/>
            <person name="Kirkpatrick R."/>
            <person name="Kirst M."/>
            <person name="Kohler A."/>
            <person name="Kalluri U."/>
            <person name="Larimer F."/>
            <person name="Leebens-Mack J."/>
            <person name="Leple J.C."/>
            <person name="Locascio P."/>
            <person name="Lou Y."/>
            <person name="Lucas S."/>
            <person name="Martin F."/>
            <person name="Montanini B."/>
            <person name="Napoli C."/>
            <person name="Nelson D.R."/>
            <person name="Nelson C."/>
            <person name="Nieminen K."/>
            <person name="Nilsson O."/>
            <person name="Pereda V."/>
            <person name="Peter G."/>
            <person name="Philippe R."/>
            <person name="Pilate G."/>
            <person name="Poliakov A."/>
            <person name="Razumovskaya J."/>
            <person name="Richardson P."/>
            <person name="Rinaldi C."/>
            <person name="Ritland K."/>
            <person name="Rouze P."/>
            <person name="Ryaboy D."/>
            <person name="Schmutz J."/>
            <person name="Schrader J."/>
            <person name="Segerman B."/>
            <person name="Shin H."/>
            <person name="Siddiqui A."/>
            <person name="Sterky F."/>
            <person name="Terry A."/>
            <person name="Tsai C.J."/>
            <person name="Uberbacher E."/>
            <person name="Unneberg P."/>
            <person name="Vahala J."/>
            <person name="Wall K."/>
            <person name="Wessler S."/>
            <person name="Yang G."/>
            <person name="Yin T."/>
            <person name="Douglas C."/>
            <person name="Marra M."/>
            <person name="Sandberg G."/>
            <person name="Van de Peer Y."/>
            <person name="Rokhsar D."/>
        </authorList>
    </citation>
    <scope>NUCLEOTIDE SEQUENCE [LARGE SCALE GENOMIC DNA]</scope>
    <source>
        <strain evidence="13">cv. Nisqually</strain>
    </source>
</reference>
<dbReference type="InterPro" id="IPR002192">
    <property type="entry name" value="PPDK_AMP/ATP-bd"/>
</dbReference>
<dbReference type="InterPro" id="IPR013784">
    <property type="entry name" value="Carb-bd-like_fold"/>
</dbReference>
<dbReference type="Pfam" id="PF01326">
    <property type="entry name" value="PPDK_N"/>
    <property type="match status" value="1"/>
</dbReference>
<dbReference type="GO" id="GO:0009507">
    <property type="term" value="C:chloroplast"/>
    <property type="evidence" value="ECO:0000318"/>
    <property type="project" value="GO_Central"/>
</dbReference>
<dbReference type="GO" id="GO:0005982">
    <property type="term" value="P:starch metabolic process"/>
    <property type="evidence" value="ECO:0000318"/>
    <property type="project" value="GO_Central"/>
</dbReference>
<keyword evidence="4" id="KW-0808">Transferase</keyword>
<dbReference type="Gene3D" id="2.60.40.10">
    <property type="entry name" value="Immunoglobulins"/>
    <property type="match status" value="1"/>
</dbReference>
<dbReference type="Gene3D" id="3.30.1490.20">
    <property type="entry name" value="ATP-grasp fold, A domain"/>
    <property type="match status" value="1"/>
</dbReference>
<keyword evidence="13" id="KW-1185">Reference proteome</keyword>
<keyword evidence="5" id="KW-0479">Metal-binding</keyword>
<dbReference type="AlphaFoldDB" id="A0A2K1XVX6"/>
<dbReference type="SMART" id="SM01065">
    <property type="entry name" value="CBM_2"/>
    <property type="match status" value="1"/>
</dbReference>
<evidence type="ECO:0000256" key="1">
    <source>
        <dbReference type="ARBA" id="ARBA00001946"/>
    </source>
</evidence>
<evidence type="ECO:0000256" key="7">
    <source>
        <dbReference type="ARBA" id="ARBA00022777"/>
    </source>
</evidence>
<accession>A0A2K1XVX6</accession>
<evidence type="ECO:0000259" key="11">
    <source>
        <dbReference type="PROSITE" id="PS51166"/>
    </source>
</evidence>
<keyword evidence="10" id="KW-0119">Carbohydrate metabolism</keyword>
<evidence type="ECO:0000256" key="9">
    <source>
        <dbReference type="ARBA" id="ARBA00022842"/>
    </source>
</evidence>
<dbReference type="SUPFAM" id="SSF56059">
    <property type="entry name" value="Glutathione synthetase ATP-binding domain-like"/>
    <property type="match status" value="1"/>
</dbReference>
<keyword evidence="8" id="KW-0067">ATP-binding</keyword>